<gene>
    <name evidence="3" type="ORF">DFP89_12222</name>
</gene>
<keyword evidence="1" id="KW-0732">Signal</keyword>
<dbReference type="InterPro" id="IPR028250">
    <property type="entry name" value="DsbDN"/>
</dbReference>
<feature type="signal peptide" evidence="1">
    <location>
        <begin position="1"/>
        <end position="17"/>
    </location>
</feature>
<feature type="chain" id="PRO_5016686392" evidence="1">
    <location>
        <begin position="18"/>
        <end position="265"/>
    </location>
</feature>
<dbReference type="RefSeq" id="WP_245948810.1">
    <property type="nucleotide sequence ID" value="NZ_QPJL01000022.1"/>
</dbReference>
<protein>
    <submittedName>
        <fullName evidence="3">DsbC/DsbD-like thiol-disulfide interchange protein</fullName>
    </submittedName>
</protein>
<organism evidence="3 4">
    <name type="scientific">Paracoccus lutimaris</name>
    <dbReference type="NCBI Taxonomy" id="1490030"/>
    <lineage>
        <taxon>Bacteria</taxon>
        <taxon>Pseudomonadati</taxon>
        <taxon>Pseudomonadota</taxon>
        <taxon>Alphaproteobacteria</taxon>
        <taxon>Rhodobacterales</taxon>
        <taxon>Paracoccaceae</taxon>
        <taxon>Paracoccus</taxon>
    </lineage>
</organism>
<keyword evidence="4" id="KW-1185">Reference proteome</keyword>
<dbReference type="Proteomes" id="UP000253345">
    <property type="component" value="Unassembled WGS sequence"/>
</dbReference>
<evidence type="ECO:0000259" key="2">
    <source>
        <dbReference type="Pfam" id="PF11412"/>
    </source>
</evidence>
<reference evidence="3 4" key="1">
    <citation type="submission" date="2018-07" db="EMBL/GenBank/DDBJ databases">
        <title>Genomic Encyclopedia of Type Strains, Phase III (KMG-III): the genomes of soil and plant-associated and newly described type strains.</title>
        <authorList>
            <person name="Whitman W."/>
        </authorList>
    </citation>
    <scope>NUCLEOTIDE SEQUENCE [LARGE SCALE GENOMIC DNA]</scope>
    <source>
        <strain evidence="3 4">CECT 8525</strain>
    </source>
</reference>
<evidence type="ECO:0000313" key="4">
    <source>
        <dbReference type="Proteomes" id="UP000253345"/>
    </source>
</evidence>
<evidence type="ECO:0000256" key="1">
    <source>
        <dbReference type="SAM" id="SignalP"/>
    </source>
</evidence>
<proteinExistence type="predicted"/>
<dbReference type="AlphaFoldDB" id="A0A368YI45"/>
<sequence length="265" mass="28109">MIKTLALFVLTAAPALAQDIAPDEMPPGLVSARLLPGWVTSDGARMTALAVELEPGWKTYWRSPGDAGIPPHFDWQAAGNLGEVELFWPRPEVISSGGERTLGYHDRMLLPIRIAPAAPGQPVEPRAVVDLGICLDICVPVQVSLEAGPAEPAPDPRIEAALARVPGSSEDHPDCRITEIADGMQVTAMLPESGRAAGDQVAMEHQSKDIWVSAPETAELDGRLAVAADFVAASGKPFPLDPGDIRLTLIGPQDAVEYHGCKLVD</sequence>
<comment type="caution">
    <text evidence="3">The sequence shown here is derived from an EMBL/GenBank/DDBJ whole genome shotgun (WGS) entry which is preliminary data.</text>
</comment>
<accession>A0A368YI45</accession>
<name>A0A368YI45_9RHOB</name>
<evidence type="ECO:0000313" key="3">
    <source>
        <dbReference type="EMBL" id="RCW79903.1"/>
    </source>
</evidence>
<dbReference type="Pfam" id="PF11412">
    <property type="entry name" value="DsbD_N"/>
    <property type="match status" value="1"/>
</dbReference>
<feature type="domain" description="Thiol:disulfide interchange protein DsbD N-terminal" evidence="2">
    <location>
        <begin position="41"/>
        <end position="145"/>
    </location>
</feature>
<dbReference type="EMBL" id="QPJL01000022">
    <property type="protein sequence ID" value="RCW79903.1"/>
    <property type="molecule type" value="Genomic_DNA"/>
</dbReference>